<dbReference type="Pfam" id="PF04860">
    <property type="entry name" value="Phage_portal"/>
    <property type="match status" value="1"/>
</dbReference>
<feature type="region of interest" description="Disordered" evidence="1">
    <location>
        <begin position="386"/>
        <end position="411"/>
    </location>
</feature>
<evidence type="ECO:0000313" key="2">
    <source>
        <dbReference type="EMBL" id="OFC94647.1"/>
    </source>
</evidence>
<protein>
    <recommendedName>
        <fullName evidence="4">Phage portal protein</fullName>
    </recommendedName>
</protein>
<evidence type="ECO:0000256" key="1">
    <source>
        <dbReference type="SAM" id="MobiDB-lite"/>
    </source>
</evidence>
<dbReference type="RefSeq" id="WP_070183645.1">
    <property type="nucleotide sequence ID" value="NZ_LXLI01000017.1"/>
</dbReference>
<organism evidence="2 3">
    <name type="scientific">Bacillus thuringiensis</name>
    <dbReference type="NCBI Taxonomy" id="1428"/>
    <lineage>
        <taxon>Bacteria</taxon>
        <taxon>Bacillati</taxon>
        <taxon>Bacillota</taxon>
        <taxon>Bacilli</taxon>
        <taxon>Bacillales</taxon>
        <taxon>Bacillaceae</taxon>
        <taxon>Bacillus</taxon>
        <taxon>Bacillus cereus group</taxon>
    </lineage>
</organism>
<dbReference type="EMBL" id="LXLI01000017">
    <property type="protein sequence ID" value="OFC94647.1"/>
    <property type="molecule type" value="Genomic_DNA"/>
</dbReference>
<name>A0A9X5N8D8_BACTU</name>
<evidence type="ECO:0008006" key="4">
    <source>
        <dbReference type="Google" id="ProtNLM"/>
    </source>
</evidence>
<proteinExistence type="predicted"/>
<feature type="compositionally biased region" description="Low complexity" evidence="1">
    <location>
        <begin position="396"/>
        <end position="411"/>
    </location>
</feature>
<comment type="caution">
    <text evidence="2">The sequence shown here is derived from an EMBL/GenBank/DDBJ whole genome shotgun (WGS) entry which is preliminary data.</text>
</comment>
<dbReference type="InterPro" id="IPR006944">
    <property type="entry name" value="Phage/GTA_portal"/>
</dbReference>
<dbReference type="AlphaFoldDB" id="A0A9X5N8D8"/>
<dbReference type="Proteomes" id="UP000175994">
    <property type="component" value="Unassembled WGS sequence"/>
</dbReference>
<reference evidence="2 3" key="1">
    <citation type="submission" date="2016-04" db="EMBL/GenBank/DDBJ databases">
        <title>Bacillus thuringiensis and Bacillus weihenstephanensis as novel biocontrol agents of wilt causing Verticillium species.</title>
        <authorList>
            <person name="Hollensteiner J."/>
            <person name="Wemheuer F."/>
            <person name="Harting R."/>
            <person name="Kolarzyk A."/>
            <person name="Diaz-Valerio S."/>
            <person name="Poehlein A."/>
            <person name="Brzuszkiewicz E."/>
            <person name="Nesemann K."/>
            <person name="Braus-Stromeyer S."/>
            <person name="Braus G."/>
            <person name="Daniel R."/>
            <person name="Liesegang H."/>
        </authorList>
    </citation>
    <scope>NUCLEOTIDE SEQUENCE [LARGE SCALE GENOMIC DNA]</scope>
    <source>
        <strain evidence="2 3">GOE4</strain>
    </source>
</reference>
<evidence type="ECO:0000313" key="3">
    <source>
        <dbReference type="Proteomes" id="UP000175994"/>
    </source>
</evidence>
<accession>A0A9X5N8D8</accession>
<gene>
    <name evidence="2" type="ORF">BTGOE4_10370</name>
</gene>
<sequence>MGLLDKIFGKKQAQTTKSYNRYEMISDTGGGFFSWSGDIYQSDIIRACIRPKAKAVGKLVAKHIRDNNTEFKVNPEPYIRFLLEEPNPLMTGQMFQEKMTNQLELNHNAFAYIKRDDSGYASEIYPIPCTTVEVVEGTYGDIFLKFYFRNGKQMTVPYTDIIHLRKDFNENDFFGEHPGKALSQLMEIVTTTDQGIVKAIKNSAVVKWILKFKSVLKQEDIDMQVKNFVNNYLNIANDGGAASSDPRYDLEQVKPEAFVPDSKQMQETVQRIYNFFNTNENIIQSKYNEDEWNAYYESEIEPLAMQLAGEYTRKLFSRKERGFGNKIIFESSSLQYASMKTKMDLVQMVDRGALVPNEWRAILSLGPIEGGDKPIRRLDTALVKEGKVTDEGGDNNGQNGTKGTNNANDGN</sequence>